<dbReference type="SUPFAM" id="SSF55811">
    <property type="entry name" value="Nudix"/>
    <property type="match status" value="1"/>
</dbReference>
<name>A0A6L8LFB6_9RHOB</name>
<dbReference type="EMBL" id="WWEN01000002">
    <property type="protein sequence ID" value="MYM54767.1"/>
    <property type="molecule type" value="Genomic_DNA"/>
</dbReference>
<reference evidence="8 9" key="1">
    <citation type="submission" date="2020-01" db="EMBL/GenBank/DDBJ databases">
        <authorList>
            <person name="Chen S."/>
        </authorList>
    </citation>
    <scope>NUCLEOTIDE SEQUENCE [LARGE SCALE GENOMIC DNA]</scope>
    <source>
        <strain evidence="8 9">GS-10</strain>
    </source>
</reference>
<dbReference type="AlphaFoldDB" id="A0A6L8LFB6"/>
<keyword evidence="5" id="KW-0460">Magnesium</keyword>
<dbReference type="Gene3D" id="3.90.79.10">
    <property type="entry name" value="Nucleoside Triphosphate Pyrophosphohydrolase"/>
    <property type="match status" value="1"/>
</dbReference>
<keyword evidence="9" id="KW-1185">Reference proteome</keyword>
<evidence type="ECO:0000256" key="2">
    <source>
        <dbReference type="ARBA" id="ARBA00001946"/>
    </source>
</evidence>
<protein>
    <submittedName>
        <fullName evidence="8">NUDIX domain-containing protein</fullName>
    </submittedName>
</protein>
<dbReference type="RefSeq" id="WP_160972439.1">
    <property type="nucleotide sequence ID" value="NZ_WWEN01000002.1"/>
</dbReference>
<dbReference type="InterPro" id="IPR039121">
    <property type="entry name" value="NUDT19"/>
</dbReference>
<evidence type="ECO:0000256" key="3">
    <source>
        <dbReference type="ARBA" id="ARBA00022723"/>
    </source>
</evidence>
<sequence length="235" mass="26046">MTIDKTAIRDAATVIVLRNRTTNPHVLMGQRGSKAAFMPNKFVFPGGAVDAEDADVPLATHLPQVCRERLLEDSERDMSHALAVAAIRELWEETGLVLGQKGAWDMPPPADWASFAATGHLPSAHPLQFVFRAITPPGRPRRFDARFFLIDADEIASDLDDFSAACDELSHLQWIPLPEVREFDLPFITEVVLAEVAARAHDMTPPASVPFFKNNEEENLFLRLKGKGPMTGRSH</sequence>
<comment type="cofactor">
    <cofactor evidence="1">
        <name>Mn(2+)</name>
        <dbReference type="ChEBI" id="CHEBI:29035"/>
    </cofactor>
</comment>
<keyword evidence="6" id="KW-0464">Manganese</keyword>
<dbReference type="PROSITE" id="PS51462">
    <property type="entry name" value="NUDIX"/>
    <property type="match status" value="1"/>
</dbReference>
<dbReference type="Proteomes" id="UP000479043">
    <property type="component" value="Unassembled WGS sequence"/>
</dbReference>
<evidence type="ECO:0000256" key="1">
    <source>
        <dbReference type="ARBA" id="ARBA00001936"/>
    </source>
</evidence>
<evidence type="ECO:0000313" key="9">
    <source>
        <dbReference type="Proteomes" id="UP000479043"/>
    </source>
</evidence>
<evidence type="ECO:0000313" key="8">
    <source>
        <dbReference type="EMBL" id="MYM54767.1"/>
    </source>
</evidence>
<dbReference type="CDD" id="cd18870">
    <property type="entry name" value="NUDIX_AcylCoAdiphos_Nudt19"/>
    <property type="match status" value="1"/>
</dbReference>
<dbReference type="PANTHER" id="PTHR12318">
    <property type="entry name" value="TESTOSTERONE-REGULATED PROTEIN RP2"/>
    <property type="match status" value="1"/>
</dbReference>
<dbReference type="GO" id="GO:0016818">
    <property type="term" value="F:hydrolase activity, acting on acid anhydrides, in phosphorus-containing anhydrides"/>
    <property type="evidence" value="ECO:0007669"/>
    <property type="project" value="InterPro"/>
</dbReference>
<accession>A0A6L8LFB6</accession>
<gene>
    <name evidence="8" type="ORF">GR167_05590</name>
</gene>
<organism evidence="8 9">
    <name type="scientific">Thalassovita mangrovi</name>
    <dbReference type="NCBI Taxonomy" id="2692236"/>
    <lineage>
        <taxon>Bacteria</taxon>
        <taxon>Pseudomonadati</taxon>
        <taxon>Pseudomonadota</taxon>
        <taxon>Alphaproteobacteria</taxon>
        <taxon>Rhodobacterales</taxon>
        <taxon>Roseobacteraceae</taxon>
        <taxon>Thalassovita</taxon>
    </lineage>
</organism>
<dbReference type="PANTHER" id="PTHR12318:SF0">
    <property type="entry name" value="ACYL-COENZYME A DIPHOSPHATASE NUDT19"/>
    <property type="match status" value="1"/>
</dbReference>
<comment type="caution">
    <text evidence="8">The sequence shown here is derived from an EMBL/GenBank/DDBJ whole genome shotgun (WGS) entry which is preliminary data.</text>
</comment>
<feature type="domain" description="Nudix hydrolase" evidence="7">
    <location>
        <begin position="8"/>
        <end position="197"/>
    </location>
</feature>
<proteinExistence type="predicted"/>
<evidence type="ECO:0000256" key="6">
    <source>
        <dbReference type="ARBA" id="ARBA00023211"/>
    </source>
</evidence>
<dbReference type="InterPro" id="IPR015797">
    <property type="entry name" value="NUDIX_hydrolase-like_dom_sf"/>
</dbReference>
<evidence type="ECO:0000256" key="4">
    <source>
        <dbReference type="ARBA" id="ARBA00022801"/>
    </source>
</evidence>
<dbReference type="GO" id="GO:0046872">
    <property type="term" value="F:metal ion binding"/>
    <property type="evidence" value="ECO:0007669"/>
    <property type="project" value="UniProtKB-KW"/>
</dbReference>
<evidence type="ECO:0000256" key="5">
    <source>
        <dbReference type="ARBA" id="ARBA00022842"/>
    </source>
</evidence>
<dbReference type="InterPro" id="IPR000086">
    <property type="entry name" value="NUDIX_hydrolase_dom"/>
</dbReference>
<evidence type="ECO:0000259" key="7">
    <source>
        <dbReference type="PROSITE" id="PS51462"/>
    </source>
</evidence>
<keyword evidence="3" id="KW-0479">Metal-binding</keyword>
<keyword evidence="4" id="KW-0378">Hydrolase</keyword>
<comment type="cofactor">
    <cofactor evidence="2">
        <name>Mg(2+)</name>
        <dbReference type="ChEBI" id="CHEBI:18420"/>
    </cofactor>
</comment>